<keyword evidence="2" id="KW-0677">Repeat</keyword>
<evidence type="ECO:0000313" key="4">
    <source>
        <dbReference type="EMBL" id="KAK6144280.1"/>
    </source>
</evidence>
<comment type="similarity">
    <text evidence="1">Belongs to the PPR family. P subfamily.</text>
</comment>
<gene>
    <name evidence="4" type="ORF">DH2020_021100</name>
</gene>
<dbReference type="PROSITE" id="PS51375">
    <property type="entry name" value="PPR"/>
    <property type="match status" value="6"/>
</dbReference>
<evidence type="ECO:0000256" key="1">
    <source>
        <dbReference type="ARBA" id="ARBA00007626"/>
    </source>
</evidence>
<dbReference type="Pfam" id="PF13041">
    <property type="entry name" value="PPR_2"/>
    <property type="match status" value="1"/>
</dbReference>
<reference evidence="4 5" key="1">
    <citation type="journal article" date="2021" name="Comput. Struct. Biotechnol. J.">
        <title>De novo genome assembly of the potent medicinal plant Rehmannia glutinosa using nanopore technology.</title>
        <authorList>
            <person name="Ma L."/>
            <person name="Dong C."/>
            <person name="Song C."/>
            <person name="Wang X."/>
            <person name="Zheng X."/>
            <person name="Niu Y."/>
            <person name="Chen S."/>
            <person name="Feng W."/>
        </authorList>
    </citation>
    <scope>NUCLEOTIDE SEQUENCE [LARGE SCALE GENOMIC DNA]</scope>
    <source>
        <strain evidence="4">DH-2019</strain>
    </source>
</reference>
<feature type="repeat" description="PPR" evidence="3">
    <location>
        <begin position="218"/>
        <end position="252"/>
    </location>
</feature>
<evidence type="ECO:0008006" key="6">
    <source>
        <dbReference type="Google" id="ProtNLM"/>
    </source>
</evidence>
<keyword evidence="5" id="KW-1185">Reference proteome</keyword>
<proteinExistence type="inferred from homology"/>
<feature type="repeat" description="PPR" evidence="3">
    <location>
        <begin position="288"/>
        <end position="322"/>
    </location>
</feature>
<dbReference type="PANTHER" id="PTHR47933">
    <property type="entry name" value="PENTATRICOPEPTIDE REPEAT-CONTAINING PROTEIN 1, MITOCHONDRIAL"/>
    <property type="match status" value="1"/>
</dbReference>
<comment type="caution">
    <text evidence="4">The sequence shown here is derived from an EMBL/GenBank/DDBJ whole genome shotgun (WGS) entry which is preliminary data.</text>
</comment>
<dbReference type="PANTHER" id="PTHR47933:SF11">
    <property type="entry name" value="PENTATRICOPEPTIDE REPEAT-CONTAINING PROTEIN 2"/>
    <property type="match status" value="1"/>
</dbReference>
<dbReference type="Pfam" id="PF01535">
    <property type="entry name" value="PPR"/>
    <property type="match status" value="2"/>
</dbReference>
<dbReference type="NCBIfam" id="TIGR00756">
    <property type="entry name" value="PPR"/>
    <property type="match status" value="6"/>
</dbReference>
<organism evidence="4 5">
    <name type="scientific">Rehmannia glutinosa</name>
    <name type="common">Chinese foxglove</name>
    <dbReference type="NCBI Taxonomy" id="99300"/>
    <lineage>
        <taxon>Eukaryota</taxon>
        <taxon>Viridiplantae</taxon>
        <taxon>Streptophyta</taxon>
        <taxon>Embryophyta</taxon>
        <taxon>Tracheophyta</taxon>
        <taxon>Spermatophyta</taxon>
        <taxon>Magnoliopsida</taxon>
        <taxon>eudicotyledons</taxon>
        <taxon>Gunneridae</taxon>
        <taxon>Pentapetalae</taxon>
        <taxon>asterids</taxon>
        <taxon>lamiids</taxon>
        <taxon>Lamiales</taxon>
        <taxon>Orobanchaceae</taxon>
        <taxon>Rehmannieae</taxon>
        <taxon>Rehmannia</taxon>
    </lineage>
</organism>
<feature type="repeat" description="PPR" evidence="3">
    <location>
        <begin position="148"/>
        <end position="182"/>
    </location>
</feature>
<feature type="repeat" description="PPR" evidence="3">
    <location>
        <begin position="323"/>
        <end position="357"/>
    </location>
</feature>
<sequence>MAIRSHLQSLLSHPHNPTTIHKFITHFSSHSIALHSQQAISDPPSEHLVNELSRVLSDYRKPQHDIESALTPFISKLSTDLVEQVLRRCKNLGFSAHRFFLWTQKIPGFQHSKKSYHILVDILGSSRQFPFLWDFLMEMKRTESCEISRENFWVVFRAYSRANLPSDAIRAFNKMVEFGIRPCVDDLDQLLFALCKRKHVKHAQEFFDRVKGGDLSPTVKTYSIMIRGWGDIGDSGEAQKLFDEMLERGYNVDLLAWNSVLHALCKGGKVDEAYELFKGMRAKGLEPDAYSYSIFIHASCEANDLHSAFRVLDSMKRYNLVPNVFTYNCIIKKLCKNDKIDEAYELLDEMIEKGAIRTLGDGSIELRKFGIRWKRGDFIQQCQRAVMIHGLCKKRGKLEEAYKYFEMMIDEGIPPYSSTCELLRNKLIGWGFAEKTDILADKMDRSTSKSIQEAANLMRGNREL</sequence>
<dbReference type="EMBL" id="JABTTQ020000012">
    <property type="protein sequence ID" value="KAK6144280.1"/>
    <property type="molecule type" value="Genomic_DNA"/>
</dbReference>
<accession>A0ABR0WDN2</accession>
<dbReference type="InterPro" id="IPR011990">
    <property type="entry name" value="TPR-like_helical_dom_sf"/>
</dbReference>
<dbReference type="InterPro" id="IPR051240">
    <property type="entry name" value="Mito_RNA-Proc/Resp"/>
</dbReference>
<dbReference type="Proteomes" id="UP001318860">
    <property type="component" value="Unassembled WGS sequence"/>
</dbReference>
<evidence type="ECO:0000313" key="5">
    <source>
        <dbReference type="Proteomes" id="UP001318860"/>
    </source>
</evidence>
<name>A0ABR0WDN2_REHGL</name>
<protein>
    <recommendedName>
        <fullName evidence="6">Pentatricopeptide repeat-containing protein</fullName>
    </recommendedName>
</protein>
<dbReference type="Gene3D" id="1.25.40.10">
    <property type="entry name" value="Tetratricopeptide repeat domain"/>
    <property type="match status" value="3"/>
</dbReference>
<feature type="repeat" description="PPR" evidence="3">
    <location>
        <begin position="380"/>
        <end position="415"/>
    </location>
</feature>
<feature type="repeat" description="PPR" evidence="3">
    <location>
        <begin position="253"/>
        <end position="287"/>
    </location>
</feature>
<evidence type="ECO:0000256" key="2">
    <source>
        <dbReference type="ARBA" id="ARBA00022737"/>
    </source>
</evidence>
<dbReference type="Pfam" id="PF12854">
    <property type="entry name" value="PPR_1"/>
    <property type="match status" value="2"/>
</dbReference>
<dbReference type="InterPro" id="IPR002885">
    <property type="entry name" value="PPR_rpt"/>
</dbReference>
<evidence type="ECO:0000256" key="3">
    <source>
        <dbReference type="PROSITE-ProRule" id="PRU00708"/>
    </source>
</evidence>